<dbReference type="PANTHER" id="PTHR43812:SF2">
    <property type="entry name" value="FLAVIN REDUCTASE LIKE DOMAIN-CONTAINING PROTEIN"/>
    <property type="match status" value="1"/>
</dbReference>
<dbReference type="Gene3D" id="2.30.110.10">
    <property type="entry name" value="Electron Transport, Fmn-binding Protein, Chain A"/>
    <property type="match status" value="1"/>
</dbReference>
<dbReference type="HOGENOM" id="CLU_059021_3_4_1"/>
<evidence type="ECO:0000259" key="2">
    <source>
        <dbReference type="Pfam" id="PF01613"/>
    </source>
</evidence>
<feature type="region of interest" description="Disordered" evidence="1">
    <location>
        <begin position="1"/>
        <end position="29"/>
    </location>
</feature>
<reference evidence="3 4" key="1">
    <citation type="submission" date="2013-03" db="EMBL/GenBank/DDBJ databases">
        <title>The Genome Sequence of Capronia coronata CBS 617.96.</title>
        <authorList>
            <consortium name="The Broad Institute Genomics Platform"/>
            <person name="Cuomo C."/>
            <person name="de Hoog S."/>
            <person name="Gorbushina A."/>
            <person name="Walker B."/>
            <person name="Young S.K."/>
            <person name="Zeng Q."/>
            <person name="Gargeya S."/>
            <person name="Fitzgerald M."/>
            <person name="Haas B."/>
            <person name="Abouelleil A."/>
            <person name="Allen A.W."/>
            <person name="Alvarado L."/>
            <person name="Arachchi H.M."/>
            <person name="Berlin A.M."/>
            <person name="Chapman S.B."/>
            <person name="Gainer-Dewar J."/>
            <person name="Goldberg J."/>
            <person name="Griggs A."/>
            <person name="Gujja S."/>
            <person name="Hansen M."/>
            <person name="Howarth C."/>
            <person name="Imamovic A."/>
            <person name="Ireland A."/>
            <person name="Larimer J."/>
            <person name="McCowan C."/>
            <person name="Murphy C."/>
            <person name="Pearson M."/>
            <person name="Poon T.W."/>
            <person name="Priest M."/>
            <person name="Roberts A."/>
            <person name="Saif S."/>
            <person name="Shea T."/>
            <person name="Sisk P."/>
            <person name="Sykes S."/>
            <person name="Wortman J."/>
            <person name="Nusbaum C."/>
            <person name="Birren B."/>
        </authorList>
    </citation>
    <scope>NUCLEOTIDE SEQUENCE [LARGE SCALE GENOMIC DNA]</scope>
    <source>
        <strain evidence="3 4">CBS 617.96</strain>
    </source>
</reference>
<accession>W9Z1Y0</accession>
<dbReference type="Proteomes" id="UP000019484">
    <property type="component" value="Unassembled WGS sequence"/>
</dbReference>
<gene>
    <name evidence="3" type="ORF">A1O1_05444</name>
</gene>
<dbReference type="OrthoDB" id="298012at2759"/>
<evidence type="ECO:0000313" key="4">
    <source>
        <dbReference type="Proteomes" id="UP000019484"/>
    </source>
</evidence>
<keyword evidence="4" id="KW-1185">Reference proteome</keyword>
<comment type="caution">
    <text evidence="3">The sequence shown here is derived from an EMBL/GenBank/DDBJ whole genome shotgun (WGS) entry which is preliminary data.</text>
</comment>
<organism evidence="3 4">
    <name type="scientific">Capronia coronata CBS 617.96</name>
    <dbReference type="NCBI Taxonomy" id="1182541"/>
    <lineage>
        <taxon>Eukaryota</taxon>
        <taxon>Fungi</taxon>
        <taxon>Dikarya</taxon>
        <taxon>Ascomycota</taxon>
        <taxon>Pezizomycotina</taxon>
        <taxon>Eurotiomycetes</taxon>
        <taxon>Chaetothyriomycetidae</taxon>
        <taxon>Chaetothyriales</taxon>
        <taxon>Herpotrichiellaceae</taxon>
        <taxon>Capronia</taxon>
    </lineage>
</organism>
<dbReference type="EMBL" id="AMWN01000004">
    <property type="protein sequence ID" value="EXJ88514.1"/>
    <property type="molecule type" value="Genomic_DNA"/>
</dbReference>
<dbReference type="InterPro" id="IPR002563">
    <property type="entry name" value="Flavin_Rdtase-like_dom"/>
</dbReference>
<dbReference type="STRING" id="1182541.W9Z1Y0"/>
<dbReference type="eggNOG" id="ENOG502QT5Z">
    <property type="taxonomic scope" value="Eukaryota"/>
</dbReference>
<dbReference type="GeneID" id="19160319"/>
<dbReference type="GO" id="GO:0010181">
    <property type="term" value="F:FMN binding"/>
    <property type="evidence" value="ECO:0007669"/>
    <property type="project" value="InterPro"/>
</dbReference>
<dbReference type="InterPro" id="IPR012349">
    <property type="entry name" value="Split_barrel_FMN-bd"/>
</dbReference>
<feature type="domain" description="Flavin reductase like" evidence="2">
    <location>
        <begin position="30"/>
        <end position="135"/>
    </location>
</feature>
<dbReference type="PANTHER" id="PTHR43812">
    <property type="entry name" value="BLR2425 PROTEIN"/>
    <property type="match status" value="1"/>
</dbReference>
<sequence length="203" mass="22350">MFSADQKLLVPKPNANSNPNTDTDLDMDMDSRKDSVRNAEATGVFCWQLATYPLRHAVSVTAQPVPYGVDEFERAGLTKTYSKVLKTQVPMVAESPVRFECEYHSTLKLPGNPPTGSVDVVIGKVVGIHVDESVLTDGKIDVSKTQPIARCGYYEYAVVRDTFDMIVPRVTTTLFGLAGDVKMHSKHRDPVEKTTDVDEPTSS</sequence>
<dbReference type="AlphaFoldDB" id="W9Z1Y0"/>
<name>W9Z1Y0_9EURO</name>
<dbReference type="SUPFAM" id="SSF50475">
    <property type="entry name" value="FMN-binding split barrel"/>
    <property type="match status" value="1"/>
</dbReference>
<dbReference type="Pfam" id="PF01613">
    <property type="entry name" value="Flavin_Reduct"/>
    <property type="match status" value="1"/>
</dbReference>
<protein>
    <recommendedName>
        <fullName evidence="2">Flavin reductase like domain-containing protein</fullName>
    </recommendedName>
</protein>
<evidence type="ECO:0000313" key="3">
    <source>
        <dbReference type="EMBL" id="EXJ88514.1"/>
    </source>
</evidence>
<proteinExistence type="predicted"/>
<dbReference type="RefSeq" id="XP_007724520.1">
    <property type="nucleotide sequence ID" value="XM_007726330.1"/>
</dbReference>
<evidence type="ECO:0000256" key="1">
    <source>
        <dbReference type="SAM" id="MobiDB-lite"/>
    </source>
</evidence>